<keyword evidence="1" id="KW-0812">Transmembrane</keyword>
<name>A0A1S2L5A8_9BACI</name>
<feature type="transmembrane region" description="Helical" evidence="1">
    <location>
        <begin position="30"/>
        <end position="50"/>
    </location>
</feature>
<reference evidence="2 3" key="1">
    <citation type="submission" date="2016-10" db="EMBL/GenBank/DDBJ databases">
        <title>Draft genome sequences of four alkaliphilic bacteria belonging to the Anaerobacillus genus.</title>
        <authorList>
            <person name="Bassil N.M."/>
            <person name="Lloyd J.R."/>
        </authorList>
    </citation>
    <scope>NUCLEOTIDE SEQUENCE [LARGE SCALE GENOMIC DNA]</scope>
    <source>
        <strain evidence="2 3">DSM 15340</strain>
    </source>
</reference>
<feature type="transmembrane region" description="Helical" evidence="1">
    <location>
        <begin position="106"/>
        <end position="128"/>
    </location>
</feature>
<comment type="caution">
    <text evidence="2">The sequence shown here is derived from an EMBL/GenBank/DDBJ whole genome shotgun (WGS) entry which is preliminary data.</text>
</comment>
<keyword evidence="1" id="KW-1133">Transmembrane helix</keyword>
<proteinExistence type="predicted"/>
<gene>
    <name evidence="2" type="ORF">BKP35_18480</name>
</gene>
<dbReference type="RefSeq" id="WP_071314858.1">
    <property type="nucleotide sequence ID" value="NZ_MLQQ01000058.1"/>
</dbReference>
<evidence type="ECO:0000313" key="2">
    <source>
        <dbReference type="EMBL" id="OIJ07669.1"/>
    </source>
</evidence>
<keyword evidence="3" id="KW-1185">Reference proteome</keyword>
<organism evidence="2 3">
    <name type="scientific">Anaerobacillus arseniciselenatis</name>
    <dbReference type="NCBI Taxonomy" id="85682"/>
    <lineage>
        <taxon>Bacteria</taxon>
        <taxon>Bacillati</taxon>
        <taxon>Bacillota</taxon>
        <taxon>Bacilli</taxon>
        <taxon>Bacillales</taxon>
        <taxon>Bacillaceae</taxon>
        <taxon>Anaerobacillus</taxon>
    </lineage>
</organism>
<evidence type="ECO:0000313" key="3">
    <source>
        <dbReference type="Proteomes" id="UP000180098"/>
    </source>
</evidence>
<dbReference type="Proteomes" id="UP000180098">
    <property type="component" value="Unassembled WGS sequence"/>
</dbReference>
<dbReference type="AlphaFoldDB" id="A0A1S2L5A8"/>
<sequence>MGKVNLIFKAITLDKEAIQQLSDPNSNWRLISAFITFLLGIFYGFTSITINSELIASFETPLLRETVVPGLFLFFGIVMIFITKIGFSLLLWAGAKGFGGPGYLRILYRNTTIALIPSVMALPAFISLQVGAPLTFLMVLFLALSLTWMYLIFSKILEVTQQFIPWKAYVAILLVFIFFTSIYYIVTPPAT</sequence>
<evidence type="ECO:0008006" key="4">
    <source>
        <dbReference type="Google" id="ProtNLM"/>
    </source>
</evidence>
<dbReference type="EMBL" id="MLQQ01000058">
    <property type="protein sequence ID" value="OIJ07669.1"/>
    <property type="molecule type" value="Genomic_DNA"/>
</dbReference>
<feature type="transmembrane region" description="Helical" evidence="1">
    <location>
        <begin position="166"/>
        <end position="186"/>
    </location>
</feature>
<dbReference type="OrthoDB" id="2427220at2"/>
<keyword evidence="1" id="KW-0472">Membrane</keyword>
<feature type="transmembrane region" description="Helical" evidence="1">
    <location>
        <begin position="134"/>
        <end position="154"/>
    </location>
</feature>
<protein>
    <recommendedName>
        <fullName evidence="4">Yip1 domain-containing protein</fullName>
    </recommendedName>
</protein>
<evidence type="ECO:0000256" key="1">
    <source>
        <dbReference type="SAM" id="Phobius"/>
    </source>
</evidence>
<feature type="transmembrane region" description="Helical" evidence="1">
    <location>
        <begin position="70"/>
        <end position="94"/>
    </location>
</feature>
<accession>A0A1S2L5A8</accession>